<gene>
    <name evidence="1" type="ORF">AVEN_201672_1</name>
</gene>
<dbReference type="Proteomes" id="UP000499080">
    <property type="component" value="Unassembled WGS sequence"/>
</dbReference>
<proteinExistence type="predicted"/>
<reference evidence="1 2" key="1">
    <citation type="journal article" date="2019" name="Sci. Rep.">
        <title>Orb-weaving spider Araneus ventricosus genome elucidates the spidroin gene catalogue.</title>
        <authorList>
            <person name="Kono N."/>
            <person name="Nakamura H."/>
            <person name="Ohtoshi R."/>
            <person name="Moran D.A.P."/>
            <person name="Shinohara A."/>
            <person name="Yoshida Y."/>
            <person name="Fujiwara M."/>
            <person name="Mori M."/>
            <person name="Tomita M."/>
            <person name="Arakawa K."/>
        </authorList>
    </citation>
    <scope>NUCLEOTIDE SEQUENCE [LARGE SCALE GENOMIC DNA]</scope>
</reference>
<organism evidence="1 2">
    <name type="scientific">Araneus ventricosus</name>
    <name type="common">Orbweaver spider</name>
    <name type="synonym">Epeira ventricosa</name>
    <dbReference type="NCBI Taxonomy" id="182803"/>
    <lineage>
        <taxon>Eukaryota</taxon>
        <taxon>Metazoa</taxon>
        <taxon>Ecdysozoa</taxon>
        <taxon>Arthropoda</taxon>
        <taxon>Chelicerata</taxon>
        <taxon>Arachnida</taxon>
        <taxon>Araneae</taxon>
        <taxon>Araneomorphae</taxon>
        <taxon>Entelegynae</taxon>
        <taxon>Araneoidea</taxon>
        <taxon>Araneidae</taxon>
        <taxon>Araneus</taxon>
    </lineage>
</organism>
<protein>
    <submittedName>
        <fullName evidence="1">Uncharacterized protein</fullName>
    </submittedName>
</protein>
<dbReference type="EMBL" id="BGPR01013922">
    <property type="protein sequence ID" value="GBN62848.1"/>
    <property type="molecule type" value="Genomic_DNA"/>
</dbReference>
<name>A0A4Y2QHS5_ARAVE</name>
<comment type="caution">
    <text evidence="1">The sequence shown here is derived from an EMBL/GenBank/DDBJ whole genome shotgun (WGS) entry which is preliminary data.</text>
</comment>
<dbReference type="AlphaFoldDB" id="A0A4Y2QHS5"/>
<keyword evidence="2" id="KW-1185">Reference proteome</keyword>
<sequence>MLGTTFIEILCAFFPGGRFRVIRMLPDTSLLHTLLFKCIEKLAKCETFVSNMNTMVHNQLWRIVGCRIAGSHSEYLVTGTLRGFPENDEEEKDFGSPRFTER</sequence>
<accession>A0A4Y2QHS5</accession>
<evidence type="ECO:0000313" key="1">
    <source>
        <dbReference type="EMBL" id="GBN62848.1"/>
    </source>
</evidence>
<evidence type="ECO:0000313" key="2">
    <source>
        <dbReference type="Proteomes" id="UP000499080"/>
    </source>
</evidence>